<dbReference type="InterPro" id="IPR052758">
    <property type="entry name" value="SRC_co-chaperone"/>
</dbReference>
<feature type="compositionally biased region" description="Low complexity" evidence="2">
    <location>
        <begin position="254"/>
        <end position="274"/>
    </location>
</feature>
<protein>
    <recommendedName>
        <fullName evidence="3">J domain-containing protein</fullName>
    </recommendedName>
</protein>
<dbReference type="PRINTS" id="PR00625">
    <property type="entry name" value="JDOMAIN"/>
</dbReference>
<feature type="region of interest" description="Disordered" evidence="2">
    <location>
        <begin position="54"/>
        <end position="282"/>
    </location>
</feature>
<dbReference type="Gene3D" id="1.10.287.110">
    <property type="entry name" value="DnaJ domain"/>
    <property type="match status" value="1"/>
</dbReference>
<feature type="coiled-coil region" evidence="1">
    <location>
        <begin position="477"/>
        <end position="511"/>
    </location>
</feature>
<dbReference type="SMART" id="SM00028">
    <property type="entry name" value="TPR"/>
    <property type="match status" value="3"/>
</dbReference>
<accession>A0AAD5DXT1</accession>
<dbReference type="SMART" id="SM00271">
    <property type="entry name" value="DnaJ"/>
    <property type="match status" value="1"/>
</dbReference>
<feature type="compositionally biased region" description="Low complexity" evidence="2">
    <location>
        <begin position="156"/>
        <end position="171"/>
    </location>
</feature>
<feature type="compositionally biased region" description="Basic and acidic residues" evidence="2">
    <location>
        <begin position="137"/>
        <end position="150"/>
    </location>
</feature>
<dbReference type="InterPro" id="IPR001623">
    <property type="entry name" value="DnaJ_domain"/>
</dbReference>
<keyword evidence="5" id="KW-1185">Reference proteome</keyword>
<dbReference type="CDD" id="cd06257">
    <property type="entry name" value="DnaJ"/>
    <property type="match status" value="1"/>
</dbReference>
<keyword evidence="1" id="KW-0175">Coiled coil</keyword>
<evidence type="ECO:0000313" key="5">
    <source>
        <dbReference type="Proteomes" id="UP001205105"/>
    </source>
</evidence>
<reference evidence="4" key="1">
    <citation type="submission" date="2020-11" db="EMBL/GenBank/DDBJ databases">
        <title>Chlorella ohadii genome sequencing and assembly.</title>
        <authorList>
            <person name="Murik O."/>
            <person name="Treves H."/>
            <person name="Kedem I."/>
            <person name="Shotland Y."/>
            <person name="Kaplan A."/>
        </authorList>
    </citation>
    <scope>NUCLEOTIDE SEQUENCE</scope>
    <source>
        <strain evidence="4">1</strain>
    </source>
</reference>
<sequence length="725" mass="76289">MQPAESGRRHSSGRAAAAAASPPPPTTAVSDLLQQLRALGGMGQGKTYAGMAAAGRSSGAGYASGSRDGRSAYFRQAPEPKARHRGTPAAGSVTPPTGARPPARFPTPGSAASPFPDDDILFQMSGLKPLRTASRMEQGRREAQQPERGMHRTQSAPAAEGEAAEVAAAAARSPPLNRAFSFAAEPSPRRQRVPLPTVAGAAAGAHDLADTAAHVGQPQQAGPAGELEDAIELELHPAPEAAPYTASRSTPGRAQPGVAAPEAEPADAAAGTAAPPLPGEAEAAEADFDDQAAPAWSEELLNWMLSEKTGLLVEAQRAQRRQQELGAEVERLRASGAGAEREVQRLLAERRALLDRVQRLSAAEAEASARAERLTMENDALAQELAHSQEVCREMLAARRAARDALADVSAHNCRLLAAYVEKKREAEAAAEALAAHQRESQTLEAFLSPPAGSSPIACAAPLSSAGMQQCAEQQRLQQAEQRAAELEAELERLRAANAAAEERAAQDERRRAAEAAKAAGNSAFQAQRFEEAAAHYSAGLEAGPAVDEPTLAAVLHCNRAAAHHACGRYLDALADCYRAEALDASYARVYHRRADALWALGAYDAAAQDLALLLKRGAGQEVAARLADAQRRAAAQQPVNHYAVLGVKAAATPGEIKAAYKRLALVFHPDKAASAAGLGPEAAHAIFKLLSEAHRVLADAEARRHHDIVALRFKYRRFYSHAGL</sequence>
<feature type="compositionally biased region" description="Low complexity" evidence="2">
    <location>
        <begin position="193"/>
        <end position="214"/>
    </location>
</feature>
<dbReference type="PANTHER" id="PTHR44200">
    <property type="entry name" value="DNAJ HOMOLOG SUBFAMILY C MEMBER 7"/>
    <property type="match status" value="1"/>
</dbReference>
<evidence type="ECO:0000256" key="2">
    <source>
        <dbReference type="SAM" id="MobiDB-lite"/>
    </source>
</evidence>
<organism evidence="4 5">
    <name type="scientific">Chlorella ohadii</name>
    <dbReference type="NCBI Taxonomy" id="2649997"/>
    <lineage>
        <taxon>Eukaryota</taxon>
        <taxon>Viridiplantae</taxon>
        <taxon>Chlorophyta</taxon>
        <taxon>core chlorophytes</taxon>
        <taxon>Trebouxiophyceae</taxon>
        <taxon>Chlorellales</taxon>
        <taxon>Chlorellaceae</taxon>
        <taxon>Chlorella clade</taxon>
        <taxon>Chlorella</taxon>
    </lineage>
</organism>
<dbReference type="InterPro" id="IPR036869">
    <property type="entry name" value="J_dom_sf"/>
</dbReference>
<proteinExistence type="predicted"/>
<dbReference type="SUPFAM" id="SSF46565">
    <property type="entry name" value="Chaperone J-domain"/>
    <property type="match status" value="1"/>
</dbReference>
<dbReference type="InterPro" id="IPR019734">
    <property type="entry name" value="TPR_rpt"/>
</dbReference>
<dbReference type="Gene3D" id="1.25.40.10">
    <property type="entry name" value="Tetratricopeptide repeat domain"/>
    <property type="match status" value="1"/>
</dbReference>
<dbReference type="InterPro" id="IPR011990">
    <property type="entry name" value="TPR-like_helical_dom_sf"/>
</dbReference>
<evidence type="ECO:0000313" key="4">
    <source>
        <dbReference type="EMBL" id="KAI7844363.1"/>
    </source>
</evidence>
<evidence type="ECO:0000256" key="1">
    <source>
        <dbReference type="SAM" id="Coils"/>
    </source>
</evidence>
<name>A0AAD5DXT1_9CHLO</name>
<gene>
    <name evidence="4" type="ORF">COHA_002161</name>
</gene>
<dbReference type="Pfam" id="PF00226">
    <property type="entry name" value="DnaJ"/>
    <property type="match status" value="1"/>
</dbReference>
<dbReference type="EMBL" id="JADXDR010000032">
    <property type="protein sequence ID" value="KAI7844363.1"/>
    <property type="molecule type" value="Genomic_DNA"/>
</dbReference>
<evidence type="ECO:0000259" key="3">
    <source>
        <dbReference type="PROSITE" id="PS50076"/>
    </source>
</evidence>
<dbReference type="Proteomes" id="UP001205105">
    <property type="component" value="Unassembled WGS sequence"/>
</dbReference>
<dbReference type="PANTHER" id="PTHR44200:SF1">
    <property type="entry name" value="DNAJ HOMOLOG SUBFAMILY C MEMBER 7"/>
    <property type="match status" value="1"/>
</dbReference>
<comment type="caution">
    <text evidence="4">The sequence shown here is derived from an EMBL/GenBank/DDBJ whole genome shotgun (WGS) entry which is preliminary data.</text>
</comment>
<feature type="coiled-coil region" evidence="1">
    <location>
        <begin position="315"/>
        <end position="391"/>
    </location>
</feature>
<feature type="compositionally biased region" description="Low complexity" evidence="2">
    <location>
        <begin position="54"/>
        <end position="66"/>
    </location>
</feature>
<dbReference type="PROSITE" id="PS50076">
    <property type="entry name" value="DNAJ_2"/>
    <property type="match status" value="1"/>
</dbReference>
<dbReference type="SUPFAM" id="SSF48452">
    <property type="entry name" value="TPR-like"/>
    <property type="match status" value="1"/>
</dbReference>
<feature type="region of interest" description="Disordered" evidence="2">
    <location>
        <begin position="1"/>
        <end position="29"/>
    </location>
</feature>
<feature type="domain" description="J" evidence="3">
    <location>
        <begin position="641"/>
        <end position="711"/>
    </location>
</feature>
<dbReference type="AlphaFoldDB" id="A0AAD5DXT1"/>